<dbReference type="Proteomes" id="UP000009170">
    <property type="component" value="Unassembled WGS sequence"/>
</dbReference>
<reference evidence="8 9" key="2">
    <citation type="journal article" date="2014" name="BMC Genomics">
        <title>An improved genome of the model marine alga Ostreococcus tauri unfolds by assessing Illumina de novo assemblies.</title>
        <authorList>
            <person name="Blanc-Mathieu R."/>
            <person name="Verhelst B."/>
            <person name="Derelle E."/>
            <person name="Rombauts S."/>
            <person name="Bouget F.Y."/>
            <person name="Carre I."/>
            <person name="Chateau A."/>
            <person name="Eyre-Walker A."/>
            <person name="Grimsley N."/>
            <person name="Moreau H."/>
            <person name="Piegu B."/>
            <person name="Rivals E."/>
            <person name="Schackwitz W."/>
            <person name="Van de Peer Y."/>
            <person name="Piganeau G."/>
        </authorList>
    </citation>
    <scope>NUCLEOTIDE SEQUENCE [LARGE SCALE GENOMIC DNA]</scope>
    <source>
        <strain evidence="9">OTTH 0595 / CCAP 157/2 / RCC745</strain>
    </source>
</reference>
<dbReference type="OMA" id="DLWELQP"/>
<feature type="binding site" evidence="6">
    <location>
        <position position="262"/>
    </location>
    <ligand>
        <name>D-dopa</name>
        <dbReference type="ChEBI" id="CHEBI:149689"/>
    </ligand>
</feature>
<feature type="domain" description="FAD dependent oxidoreductase" evidence="7">
    <location>
        <begin position="42"/>
        <end position="358"/>
    </location>
</feature>
<reference evidence="9" key="1">
    <citation type="journal article" date="2006" name="Proc. Natl. Acad. Sci. U.S.A.">
        <title>Genome analysis of the smallest free-living eukaryote Ostreococcus tauri unveils many unique features.</title>
        <authorList>
            <person name="Derelle E."/>
            <person name="Ferraz C."/>
            <person name="Rombauts S."/>
            <person name="Rouze P."/>
            <person name="Worden A.Z."/>
            <person name="Robbens S."/>
            <person name="Partensky F."/>
            <person name="Degroeve S."/>
            <person name="Echeynie S."/>
            <person name="Cooke R."/>
            <person name="Saeys Y."/>
            <person name="Wuyts J."/>
            <person name="Jabbari K."/>
            <person name="Bowler C."/>
            <person name="Panaud O."/>
            <person name="Piegu B."/>
            <person name="Ball S.G."/>
            <person name="Ral J.-P."/>
            <person name="Bouget F.-Y."/>
            <person name="Piganeau G."/>
            <person name="De Baets B."/>
            <person name="Picard A."/>
            <person name="Delseny M."/>
            <person name="Demaille J."/>
            <person name="Van de Peer Y."/>
            <person name="Moreau H."/>
        </authorList>
    </citation>
    <scope>NUCLEOTIDE SEQUENCE [LARGE SCALE GENOMIC DNA]</scope>
    <source>
        <strain evidence="9">OTTH 0595 / CCAP 157/2 / RCC745</strain>
    </source>
</reference>
<evidence type="ECO:0000256" key="2">
    <source>
        <dbReference type="ARBA" id="ARBA00006730"/>
    </source>
</evidence>
<feature type="binding site" evidence="6">
    <location>
        <position position="317"/>
    </location>
    <ligand>
        <name>D-dopa</name>
        <dbReference type="ChEBI" id="CHEBI:149689"/>
    </ligand>
</feature>
<dbReference type="GO" id="GO:0071949">
    <property type="term" value="F:FAD binding"/>
    <property type="evidence" value="ECO:0007669"/>
    <property type="project" value="InterPro"/>
</dbReference>
<dbReference type="EMBL" id="CAID01000011">
    <property type="protein sequence ID" value="CAL55659.1"/>
    <property type="molecule type" value="Genomic_DNA"/>
</dbReference>
<gene>
    <name evidence="8" type="ORF">OT_ostta11g00550</name>
</gene>
<comment type="similarity">
    <text evidence="2">Belongs to the DAMOX/DASOX family.</text>
</comment>
<dbReference type="GO" id="GO:0003884">
    <property type="term" value="F:D-amino-acid oxidase activity"/>
    <property type="evidence" value="ECO:0007669"/>
    <property type="project" value="InterPro"/>
</dbReference>
<keyword evidence="4 6" id="KW-0274">FAD</keyword>
<feature type="binding site" evidence="6">
    <location>
        <position position="345"/>
    </location>
    <ligand>
        <name>D-dopa</name>
        <dbReference type="ChEBI" id="CHEBI:149689"/>
    </ligand>
</feature>
<evidence type="ECO:0000313" key="8">
    <source>
        <dbReference type="EMBL" id="CAL55659.1"/>
    </source>
</evidence>
<keyword evidence="3" id="KW-0285">Flavoprotein</keyword>
<sequence>MRARSTSRPRAPRRRFRGRRDLGRNHRWARATRASAARPHGVVIGAGVVGLHCALALIESGKFSSVRVVAEKTNEGTTSAVAAAFWYPFLTKTSPEEMSDRWAIESLRWYEEVERSDREAKTQSSGVEIRRFKFYLREQKEKPAWAAALMHHRELEVGEYDESRYAGGFEFDAPVAAMSTFLPWLLERCERAGVQFDWRKISSVEDVVRDSDDVGVVVNCAGLGARELVNDQEVVPIRGQVLYTTQDCGQGYFDDNPERLGYIIPRRDVTVLGGTATRGDERTEVDEGDTASIFEKCQDLFPELDASKIIGANVGLRPSRNVVRCELDEPLSRGARLIHCYGHGGAGMTLARGSALEVLRLALEAA</sequence>
<dbReference type="PANTHER" id="PTHR11530:SF11">
    <property type="entry name" value="D-ASPARTATE OXIDASE"/>
    <property type="match status" value="1"/>
</dbReference>
<dbReference type="SUPFAM" id="SSF54373">
    <property type="entry name" value="FAD-linked reductases, C-terminal domain"/>
    <property type="match status" value="1"/>
</dbReference>
<comment type="cofactor">
    <cofactor evidence="1 6">
        <name>FAD</name>
        <dbReference type="ChEBI" id="CHEBI:57692"/>
    </cofactor>
</comment>
<dbReference type="Gene3D" id="3.40.50.720">
    <property type="entry name" value="NAD(P)-binding Rossmann-like Domain"/>
    <property type="match status" value="1"/>
</dbReference>
<dbReference type="GO" id="GO:0019478">
    <property type="term" value="P:D-amino acid catabolic process"/>
    <property type="evidence" value="ECO:0007669"/>
    <property type="project" value="TreeGrafter"/>
</dbReference>
<evidence type="ECO:0000256" key="5">
    <source>
        <dbReference type="ARBA" id="ARBA00023002"/>
    </source>
</evidence>
<evidence type="ECO:0000313" key="9">
    <source>
        <dbReference type="Proteomes" id="UP000009170"/>
    </source>
</evidence>
<dbReference type="STRING" id="70448.Q00ZA0"/>
<dbReference type="PIRSF" id="PIRSF000189">
    <property type="entry name" value="D-aa_oxidase"/>
    <property type="match status" value="1"/>
</dbReference>
<accession>Q00ZA0</accession>
<evidence type="ECO:0000259" key="7">
    <source>
        <dbReference type="Pfam" id="PF01266"/>
    </source>
</evidence>
<dbReference type="AlphaFoldDB" id="Q00ZA0"/>
<dbReference type="SUPFAM" id="SSF51971">
    <property type="entry name" value="Nucleotide-binding domain"/>
    <property type="match status" value="1"/>
</dbReference>
<dbReference type="InterPro" id="IPR023209">
    <property type="entry name" value="DAO"/>
</dbReference>
<organism evidence="8 9">
    <name type="scientific">Ostreococcus tauri</name>
    <name type="common">Marine green alga</name>
    <dbReference type="NCBI Taxonomy" id="70448"/>
    <lineage>
        <taxon>Eukaryota</taxon>
        <taxon>Viridiplantae</taxon>
        <taxon>Chlorophyta</taxon>
        <taxon>Mamiellophyceae</taxon>
        <taxon>Mamiellales</taxon>
        <taxon>Bathycoccaceae</taxon>
        <taxon>Ostreococcus</taxon>
    </lineage>
</organism>
<comment type="caution">
    <text evidence="8">The sequence shown here is derived from an EMBL/GenBank/DDBJ whole genome shotgun (WGS) entry which is preliminary data.</text>
</comment>
<keyword evidence="9" id="KW-1185">Reference proteome</keyword>
<keyword evidence="5" id="KW-0560">Oxidoreductase</keyword>
<dbReference type="Pfam" id="PF01266">
    <property type="entry name" value="DAO"/>
    <property type="match status" value="1"/>
</dbReference>
<dbReference type="PANTHER" id="PTHR11530">
    <property type="entry name" value="D-AMINO ACID OXIDASE"/>
    <property type="match status" value="1"/>
</dbReference>
<proteinExistence type="inferred from homology"/>
<evidence type="ECO:0000256" key="1">
    <source>
        <dbReference type="ARBA" id="ARBA00001974"/>
    </source>
</evidence>
<feature type="binding site" evidence="6">
    <location>
        <begin position="78"/>
        <end position="79"/>
    </location>
    <ligand>
        <name>FAD</name>
        <dbReference type="ChEBI" id="CHEBI:57692"/>
    </ligand>
</feature>
<dbReference type="InterPro" id="IPR006076">
    <property type="entry name" value="FAD-dep_OxRdtase"/>
</dbReference>
<dbReference type="InParanoid" id="Q00ZA0"/>
<name>Q00ZA0_OSTTA</name>
<protein>
    <submittedName>
        <fullName evidence="8">FAD dependent oxidoreductase</fullName>
    </submittedName>
</protein>
<feature type="binding site" evidence="6">
    <location>
        <begin position="344"/>
        <end position="349"/>
    </location>
    <ligand>
        <name>FAD</name>
        <dbReference type="ChEBI" id="CHEBI:57692"/>
    </ligand>
</feature>
<dbReference type="OrthoDB" id="2015447at2759"/>
<evidence type="ECO:0000256" key="4">
    <source>
        <dbReference type="ARBA" id="ARBA00022827"/>
    </source>
</evidence>
<evidence type="ECO:0000256" key="3">
    <source>
        <dbReference type="ARBA" id="ARBA00022630"/>
    </source>
</evidence>
<dbReference type="GO" id="GO:0005737">
    <property type="term" value="C:cytoplasm"/>
    <property type="evidence" value="ECO:0007669"/>
    <property type="project" value="TreeGrafter"/>
</dbReference>
<dbReference type="Gene3D" id="3.30.9.10">
    <property type="entry name" value="D-Amino Acid Oxidase, subunit A, domain 2"/>
    <property type="match status" value="1"/>
</dbReference>
<dbReference type="GeneID" id="9832430"/>
<dbReference type="RefSeq" id="XP_003081856.1">
    <property type="nucleotide sequence ID" value="XM_003081808.1"/>
</dbReference>
<dbReference type="KEGG" id="ota:OT_ostta11g00550"/>
<evidence type="ECO:0000256" key="6">
    <source>
        <dbReference type="PIRSR" id="PIRSR000189-1"/>
    </source>
</evidence>